<evidence type="ECO:0008006" key="4">
    <source>
        <dbReference type="Google" id="ProtNLM"/>
    </source>
</evidence>
<evidence type="ECO:0000313" key="3">
    <source>
        <dbReference type="Proteomes" id="UP000198406"/>
    </source>
</evidence>
<organism evidence="2 3">
    <name type="scientific">Fistulifera solaris</name>
    <name type="common">Oleaginous diatom</name>
    <dbReference type="NCBI Taxonomy" id="1519565"/>
    <lineage>
        <taxon>Eukaryota</taxon>
        <taxon>Sar</taxon>
        <taxon>Stramenopiles</taxon>
        <taxon>Ochrophyta</taxon>
        <taxon>Bacillariophyta</taxon>
        <taxon>Bacillariophyceae</taxon>
        <taxon>Bacillariophycidae</taxon>
        <taxon>Naviculales</taxon>
        <taxon>Naviculaceae</taxon>
        <taxon>Fistulifera</taxon>
    </lineage>
</organism>
<sequence length="306" mass="34152">MSDEPHEEQPQSHQDPINNDATITPATNDDALVVPEHLVDCNDALLDSMDGCVNYVEGVHSQYEEQQQSLIALPQELDYLNLCGTENDIPSGRKMSPKGANTIPNNPTSPHAEKNTSSCAVCLEEDVVFARLPCCDKATSTVQICTSCILLLSHPTSDGTSRVGKCPRCRSWLVIKAEVITTVSAAGTCRICHQIKDHLVEEDAICDACFLGRQCALLYECLNCHTTQRIPHPMYRYQSSPMQFGTVTWACHGLCGNFTHWRILPDQVRYIPVGDFPEVWHTDWVAVARARLERIDRQDRESCILL</sequence>
<feature type="compositionally biased region" description="Polar residues" evidence="1">
    <location>
        <begin position="11"/>
        <end position="25"/>
    </location>
</feature>
<keyword evidence="3" id="KW-1185">Reference proteome</keyword>
<dbReference type="InParanoid" id="A0A1Z5JQT2"/>
<dbReference type="Proteomes" id="UP000198406">
    <property type="component" value="Unassembled WGS sequence"/>
</dbReference>
<evidence type="ECO:0000256" key="1">
    <source>
        <dbReference type="SAM" id="MobiDB-lite"/>
    </source>
</evidence>
<dbReference type="AlphaFoldDB" id="A0A1Z5JQT2"/>
<protein>
    <recommendedName>
        <fullName evidence="4">RING-type domain-containing protein</fullName>
    </recommendedName>
</protein>
<reference evidence="2 3" key="1">
    <citation type="journal article" date="2015" name="Plant Cell">
        <title>Oil accumulation by the oleaginous diatom Fistulifera solaris as revealed by the genome and transcriptome.</title>
        <authorList>
            <person name="Tanaka T."/>
            <person name="Maeda Y."/>
            <person name="Veluchamy A."/>
            <person name="Tanaka M."/>
            <person name="Abida H."/>
            <person name="Marechal E."/>
            <person name="Bowler C."/>
            <person name="Muto M."/>
            <person name="Sunaga Y."/>
            <person name="Tanaka M."/>
            <person name="Yoshino T."/>
            <person name="Taniguchi T."/>
            <person name="Fukuda Y."/>
            <person name="Nemoto M."/>
            <person name="Matsumoto M."/>
            <person name="Wong P.S."/>
            <person name="Aburatani S."/>
            <person name="Fujibuchi W."/>
        </authorList>
    </citation>
    <scope>NUCLEOTIDE SEQUENCE [LARGE SCALE GENOMIC DNA]</scope>
    <source>
        <strain evidence="2 3">JPCC DA0580</strain>
    </source>
</reference>
<feature type="region of interest" description="Disordered" evidence="1">
    <location>
        <begin position="91"/>
        <end position="114"/>
    </location>
</feature>
<proteinExistence type="predicted"/>
<feature type="region of interest" description="Disordered" evidence="1">
    <location>
        <begin position="1"/>
        <end position="25"/>
    </location>
</feature>
<gene>
    <name evidence="2" type="ORF">FisN_3Hh381</name>
</gene>
<evidence type="ECO:0000313" key="2">
    <source>
        <dbReference type="EMBL" id="GAX16138.1"/>
    </source>
</evidence>
<dbReference type="OrthoDB" id="42146at2759"/>
<comment type="caution">
    <text evidence="2">The sequence shown here is derived from an EMBL/GenBank/DDBJ whole genome shotgun (WGS) entry which is preliminary data.</text>
</comment>
<accession>A0A1Z5JQT2</accession>
<dbReference type="EMBL" id="BDSP01000102">
    <property type="protein sequence ID" value="GAX16138.1"/>
    <property type="molecule type" value="Genomic_DNA"/>
</dbReference>
<name>A0A1Z5JQT2_FISSO</name>
<feature type="compositionally biased region" description="Polar residues" evidence="1">
    <location>
        <begin position="102"/>
        <end position="114"/>
    </location>
</feature>